<dbReference type="AlphaFoldDB" id="A0A0F9NAX6"/>
<comment type="caution">
    <text evidence="1">The sequence shown here is derived from an EMBL/GenBank/DDBJ whole genome shotgun (WGS) entry which is preliminary data.</text>
</comment>
<gene>
    <name evidence="1" type="ORF">LCGC14_0989220</name>
</gene>
<sequence>MCKLTFRQQLSIYNLQIPEIAEKCGSPQDCVIVVIEGMIKDKEIYADYFESTQFVVFDQKTNRDEIETIQNKFEVWEKTTCKNCGMKIQESNQKICEYCGEDY</sequence>
<protein>
    <submittedName>
        <fullName evidence="1">Uncharacterized protein</fullName>
    </submittedName>
</protein>
<proteinExistence type="predicted"/>
<reference evidence="1" key="1">
    <citation type="journal article" date="2015" name="Nature">
        <title>Complex archaea that bridge the gap between prokaryotes and eukaryotes.</title>
        <authorList>
            <person name="Spang A."/>
            <person name="Saw J.H."/>
            <person name="Jorgensen S.L."/>
            <person name="Zaremba-Niedzwiedzka K."/>
            <person name="Martijn J."/>
            <person name="Lind A.E."/>
            <person name="van Eijk R."/>
            <person name="Schleper C."/>
            <person name="Guy L."/>
            <person name="Ettema T.J."/>
        </authorList>
    </citation>
    <scope>NUCLEOTIDE SEQUENCE</scope>
</reference>
<dbReference type="EMBL" id="LAZR01003744">
    <property type="protein sequence ID" value="KKN15114.1"/>
    <property type="molecule type" value="Genomic_DNA"/>
</dbReference>
<name>A0A0F9NAX6_9ZZZZ</name>
<evidence type="ECO:0000313" key="1">
    <source>
        <dbReference type="EMBL" id="KKN15114.1"/>
    </source>
</evidence>
<accession>A0A0F9NAX6</accession>
<organism evidence="1">
    <name type="scientific">marine sediment metagenome</name>
    <dbReference type="NCBI Taxonomy" id="412755"/>
    <lineage>
        <taxon>unclassified sequences</taxon>
        <taxon>metagenomes</taxon>
        <taxon>ecological metagenomes</taxon>
    </lineage>
</organism>